<gene>
    <name evidence="2" type="ORF">LWI28_029148</name>
</gene>
<proteinExistence type="predicted"/>
<accession>A0AAD5NPA5</accession>
<keyword evidence="3" id="KW-1185">Reference proteome</keyword>
<reference evidence="2" key="2">
    <citation type="submission" date="2023-02" db="EMBL/GenBank/DDBJ databases">
        <authorList>
            <person name="Swenson N.G."/>
            <person name="Wegrzyn J.L."/>
            <person name="Mcevoy S.L."/>
        </authorList>
    </citation>
    <scope>NUCLEOTIDE SEQUENCE</scope>
    <source>
        <strain evidence="2">91603</strain>
        <tissue evidence="2">Leaf</tissue>
    </source>
</reference>
<dbReference type="AlphaFoldDB" id="A0AAD5NPA5"/>
<dbReference type="EMBL" id="JAJSOW010000104">
    <property type="protein sequence ID" value="KAI9170521.1"/>
    <property type="molecule type" value="Genomic_DNA"/>
</dbReference>
<dbReference type="Proteomes" id="UP001064489">
    <property type="component" value="Chromosome 7"/>
</dbReference>
<dbReference type="PANTHER" id="PTHR37734:SF1">
    <property type="entry name" value="LARGE RIBOSOMAL RNA SUBUNIT ACCUMULATION PROTEIN YCED HOMOLOG 2, CHLOROPLASTIC"/>
    <property type="match status" value="1"/>
</dbReference>
<evidence type="ECO:0000256" key="1">
    <source>
        <dbReference type="SAM" id="MobiDB-lite"/>
    </source>
</evidence>
<comment type="caution">
    <text evidence="2">The sequence shown here is derived from an EMBL/GenBank/DDBJ whole genome shotgun (WGS) entry which is preliminary data.</text>
</comment>
<evidence type="ECO:0008006" key="4">
    <source>
        <dbReference type="Google" id="ProtNLM"/>
    </source>
</evidence>
<reference evidence="2" key="1">
    <citation type="journal article" date="2022" name="Plant J.">
        <title>Strategies of tolerance reflected in two North American maple genomes.</title>
        <authorList>
            <person name="McEvoy S.L."/>
            <person name="Sezen U.U."/>
            <person name="Trouern-Trend A."/>
            <person name="McMahon S.M."/>
            <person name="Schaberg P.G."/>
            <person name="Yang J."/>
            <person name="Wegrzyn J.L."/>
            <person name="Swenson N.G."/>
        </authorList>
    </citation>
    <scope>NUCLEOTIDE SEQUENCE</scope>
    <source>
        <strain evidence="2">91603</strain>
    </source>
</reference>
<feature type="region of interest" description="Disordered" evidence="1">
    <location>
        <begin position="39"/>
        <end position="60"/>
    </location>
</feature>
<sequence>MGEAIHLMGATNINKFLSPYTSQTNTKSKSKTRIITCSKTNDSSSSSMNMNIHNRKKQRRRRLITVSTSDGKWHGNWNSDYRVSLQDLGLQDLVEVEVEVDHPLVSVNLCVQKHASFGFSVDGRIITSFTRKCTNCCSPYCRQIDANFNVIYIKPGNEADLDSLVQETIRLATTVKDTCSESCEKSEPTMHYIGPQKTASVHKRWGRLLELKNANL</sequence>
<dbReference type="PANTHER" id="PTHR37734">
    <property type="entry name" value="LARGE RIBOSOMAL RNA SUBUNIT ACCUMULATION PROTEIN YCED HOMOLOG 2, CHLOROPLASTIC"/>
    <property type="match status" value="1"/>
</dbReference>
<dbReference type="InterPro" id="IPR044985">
    <property type="entry name" value="YceD_plant"/>
</dbReference>
<protein>
    <recommendedName>
        <fullName evidence="4">Large ribosomal RNA subunit accumulation protein YceD</fullName>
    </recommendedName>
</protein>
<evidence type="ECO:0000313" key="2">
    <source>
        <dbReference type="EMBL" id="KAI9170521.1"/>
    </source>
</evidence>
<evidence type="ECO:0000313" key="3">
    <source>
        <dbReference type="Proteomes" id="UP001064489"/>
    </source>
</evidence>
<organism evidence="2 3">
    <name type="scientific">Acer negundo</name>
    <name type="common">Box elder</name>
    <dbReference type="NCBI Taxonomy" id="4023"/>
    <lineage>
        <taxon>Eukaryota</taxon>
        <taxon>Viridiplantae</taxon>
        <taxon>Streptophyta</taxon>
        <taxon>Embryophyta</taxon>
        <taxon>Tracheophyta</taxon>
        <taxon>Spermatophyta</taxon>
        <taxon>Magnoliopsida</taxon>
        <taxon>eudicotyledons</taxon>
        <taxon>Gunneridae</taxon>
        <taxon>Pentapetalae</taxon>
        <taxon>rosids</taxon>
        <taxon>malvids</taxon>
        <taxon>Sapindales</taxon>
        <taxon>Sapindaceae</taxon>
        <taxon>Hippocastanoideae</taxon>
        <taxon>Acereae</taxon>
        <taxon>Acer</taxon>
    </lineage>
</organism>
<name>A0AAD5NPA5_ACENE</name>